<evidence type="ECO:0000313" key="3">
    <source>
        <dbReference type="Proteomes" id="UP001595075"/>
    </source>
</evidence>
<protein>
    <submittedName>
        <fullName evidence="2">Uncharacterized protein</fullName>
    </submittedName>
</protein>
<sequence length="219" mass="25186">MAWGRSSIPKPPPPPKSALSKLLPLFILFVVLGGFAFVGYHVYLVVCNVQNATNEKMEKKNVVFTKDGMKVGVKELRNENYVDKTQSFMVKAWNLSTWPEYKSKLWNKDAEINKVESRKPYVPFYLIHNYVMTHNMTPLTNVRPGSTNTNIGSPVTLLPPKHRSIPPLSLYDTLPISFLICRQRAFVRVKYMGDRRITSLQMRCKKWGLVGHFWFYGTG</sequence>
<keyword evidence="1" id="KW-1133">Transmembrane helix</keyword>
<comment type="caution">
    <text evidence="2">The sequence shown here is derived from an EMBL/GenBank/DDBJ whole genome shotgun (WGS) entry which is preliminary data.</text>
</comment>
<dbReference type="Proteomes" id="UP001595075">
    <property type="component" value="Unassembled WGS sequence"/>
</dbReference>
<dbReference type="PANTHER" id="PTHR42077:SF1">
    <property type="entry name" value="YALI0F30239P"/>
    <property type="match status" value="1"/>
</dbReference>
<gene>
    <name evidence="2" type="ORF">VTL71DRAFT_11810</name>
</gene>
<keyword evidence="3" id="KW-1185">Reference proteome</keyword>
<organism evidence="2 3">
    <name type="scientific">Oculimacula yallundae</name>
    <dbReference type="NCBI Taxonomy" id="86028"/>
    <lineage>
        <taxon>Eukaryota</taxon>
        <taxon>Fungi</taxon>
        <taxon>Dikarya</taxon>
        <taxon>Ascomycota</taxon>
        <taxon>Pezizomycotina</taxon>
        <taxon>Leotiomycetes</taxon>
        <taxon>Helotiales</taxon>
        <taxon>Ploettnerulaceae</taxon>
        <taxon>Oculimacula</taxon>
    </lineage>
</organism>
<dbReference type="PANTHER" id="PTHR42077">
    <property type="entry name" value="YALI0F30239P"/>
    <property type="match status" value="1"/>
</dbReference>
<evidence type="ECO:0000313" key="2">
    <source>
        <dbReference type="EMBL" id="KAL2072467.1"/>
    </source>
</evidence>
<evidence type="ECO:0000256" key="1">
    <source>
        <dbReference type="SAM" id="Phobius"/>
    </source>
</evidence>
<name>A0ABR4CSB0_9HELO</name>
<accession>A0ABR4CSB0</accession>
<proteinExistence type="predicted"/>
<feature type="transmembrane region" description="Helical" evidence="1">
    <location>
        <begin position="21"/>
        <end position="43"/>
    </location>
</feature>
<dbReference type="EMBL" id="JAZHXI010000004">
    <property type="protein sequence ID" value="KAL2072467.1"/>
    <property type="molecule type" value="Genomic_DNA"/>
</dbReference>
<keyword evidence="1" id="KW-0472">Membrane</keyword>
<keyword evidence="1" id="KW-0812">Transmembrane</keyword>
<reference evidence="2 3" key="1">
    <citation type="journal article" date="2024" name="Commun. Biol.">
        <title>Comparative genomic analysis of thermophilic fungi reveals convergent evolutionary adaptations and gene losses.</title>
        <authorList>
            <person name="Steindorff A.S."/>
            <person name="Aguilar-Pontes M.V."/>
            <person name="Robinson A.J."/>
            <person name="Andreopoulos B."/>
            <person name="LaButti K."/>
            <person name="Kuo A."/>
            <person name="Mondo S."/>
            <person name="Riley R."/>
            <person name="Otillar R."/>
            <person name="Haridas S."/>
            <person name="Lipzen A."/>
            <person name="Grimwood J."/>
            <person name="Schmutz J."/>
            <person name="Clum A."/>
            <person name="Reid I.D."/>
            <person name="Moisan M.C."/>
            <person name="Butler G."/>
            <person name="Nguyen T.T.M."/>
            <person name="Dewar K."/>
            <person name="Conant G."/>
            <person name="Drula E."/>
            <person name="Henrissat B."/>
            <person name="Hansel C."/>
            <person name="Singer S."/>
            <person name="Hutchinson M.I."/>
            <person name="de Vries R.P."/>
            <person name="Natvig D.O."/>
            <person name="Powell A.J."/>
            <person name="Tsang A."/>
            <person name="Grigoriev I.V."/>
        </authorList>
    </citation>
    <scope>NUCLEOTIDE SEQUENCE [LARGE SCALE GENOMIC DNA]</scope>
    <source>
        <strain evidence="2 3">CBS 494.80</strain>
    </source>
</reference>